<dbReference type="KEGG" id="rga:RGR602_PC01347"/>
<evidence type="ECO:0000256" key="1">
    <source>
        <dbReference type="ARBA" id="ARBA00001974"/>
    </source>
</evidence>
<dbReference type="GO" id="GO:0016614">
    <property type="term" value="F:oxidoreductase activity, acting on CH-OH group of donors"/>
    <property type="evidence" value="ECO:0007669"/>
    <property type="project" value="InterPro"/>
</dbReference>
<sequence>MISGRIDDMPGDTDVLIVGSGPVGLTLAKELRQADKRVLVVESGGLDPSTASNELAGALILEPATHDDVRICVSRQFGGTSNLWTGRCLPFDPIDFEDRFPDGRWPISYDEIRPFYDRAVEYANCGQGFVDKAPLASVDARFELTRLERYSRDPKLFRASLQQFSEDRGLTILLNTTVVDLVLTENSSVSHVVARHKNGLAYRISCKRVVLASGGLEAARLLLNIQRRHPLMFGGPHGALGRYYMGHLFGHVAALRFSNRPAEALFDFHRDETGAYVRRRIVPSDTLINQHHLPNVAFWPDVPALSDPQHESAFLSAAYLALSFRPLARYLTPEVIRRHHASRLDAIAGHLKNLAVNPTEIVRHLPGYLRNRYGRNARKPGFFINNSRRTYRLAFHAEHFPDRQSNVRLSDNVDAFFVPRLTIDMRVPDENIRALVRTHRLLNDWLEGNCLGQLDLNRSDDALASAIATRIRHGTHQIGLTRMGTNRNDAVVDGNLKVFDLANAYIASSSVFPTSSQANPTLTAMALAIRLAQHIIQPAP</sequence>
<evidence type="ECO:0000256" key="5">
    <source>
        <dbReference type="ARBA" id="ARBA00023002"/>
    </source>
</evidence>
<keyword evidence="3" id="KW-0285">Flavoprotein</keyword>
<name>A0A0B4XBI2_9HYPH</name>
<evidence type="ECO:0000256" key="4">
    <source>
        <dbReference type="ARBA" id="ARBA00022827"/>
    </source>
</evidence>
<dbReference type="InterPro" id="IPR036188">
    <property type="entry name" value="FAD/NAD-bd_sf"/>
</dbReference>
<reference evidence="8 9" key="1">
    <citation type="submission" date="2013-11" db="EMBL/GenBank/DDBJ databases">
        <title>Complete genome sequence of Rhizobium gallicum bv. gallicum R602.</title>
        <authorList>
            <person name="Bustos P."/>
            <person name="Santamaria R.I."/>
            <person name="Lozano L."/>
            <person name="Acosta J.L."/>
            <person name="Ormeno-Orrillo E."/>
            <person name="Rogel M.A."/>
            <person name="Romero D."/>
            <person name="Cevallos M.A."/>
            <person name="Martinez-Romero E."/>
            <person name="Gonzalez V."/>
        </authorList>
    </citation>
    <scope>NUCLEOTIDE SEQUENCE [LARGE SCALE GENOMIC DNA]</scope>
    <source>
        <strain evidence="8 9">R602</strain>
        <plasmid evidence="8 9">pRgalR602c</plasmid>
    </source>
</reference>
<evidence type="ECO:0000313" key="8">
    <source>
        <dbReference type="EMBL" id="AJD45374.1"/>
    </source>
</evidence>
<evidence type="ECO:0000256" key="2">
    <source>
        <dbReference type="ARBA" id="ARBA00010790"/>
    </source>
</evidence>
<dbReference type="PANTHER" id="PTHR42784">
    <property type="entry name" value="PYRANOSE 2-OXIDASE"/>
    <property type="match status" value="1"/>
</dbReference>
<dbReference type="Pfam" id="PF01266">
    <property type="entry name" value="DAO"/>
    <property type="match status" value="1"/>
</dbReference>
<dbReference type="AlphaFoldDB" id="A0A0B4XBI2"/>
<evidence type="ECO:0000259" key="7">
    <source>
        <dbReference type="Pfam" id="PF05199"/>
    </source>
</evidence>
<keyword evidence="9" id="KW-1185">Reference proteome</keyword>
<dbReference type="InterPro" id="IPR007867">
    <property type="entry name" value="GMC_OxRtase_C"/>
</dbReference>
<evidence type="ECO:0000259" key="6">
    <source>
        <dbReference type="Pfam" id="PF01266"/>
    </source>
</evidence>
<comment type="cofactor">
    <cofactor evidence="1">
        <name>FAD</name>
        <dbReference type="ChEBI" id="CHEBI:57692"/>
    </cofactor>
</comment>
<organism evidence="8 9">
    <name type="scientific">Rhizobium gallicum bv. gallicum R602sp</name>
    <dbReference type="NCBI Taxonomy" id="1041138"/>
    <lineage>
        <taxon>Bacteria</taxon>
        <taxon>Pseudomonadati</taxon>
        <taxon>Pseudomonadota</taxon>
        <taxon>Alphaproteobacteria</taxon>
        <taxon>Hyphomicrobiales</taxon>
        <taxon>Rhizobiaceae</taxon>
        <taxon>Rhizobium/Agrobacterium group</taxon>
        <taxon>Rhizobium</taxon>
    </lineage>
</organism>
<dbReference type="SUPFAM" id="SSF51905">
    <property type="entry name" value="FAD/NAD(P)-binding domain"/>
    <property type="match status" value="1"/>
</dbReference>
<feature type="domain" description="FAD dependent oxidoreductase" evidence="6">
    <location>
        <begin position="14"/>
        <end position="222"/>
    </location>
</feature>
<protein>
    <submittedName>
        <fullName evidence="8">Glucose-methanol-choline oxidoreductase protein</fullName>
    </submittedName>
</protein>
<dbReference type="HOGENOM" id="CLU_008878_4_1_5"/>
<dbReference type="InterPro" id="IPR006076">
    <property type="entry name" value="FAD-dep_OxRdtase"/>
</dbReference>
<evidence type="ECO:0000256" key="3">
    <source>
        <dbReference type="ARBA" id="ARBA00022630"/>
    </source>
</evidence>
<keyword evidence="4" id="KW-0274">FAD</keyword>
<proteinExistence type="inferred from homology"/>
<dbReference type="Pfam" id="PF05199">
    <property type="entry name" value="GMC_oxred_C"/>
    <property type="match status" value="1"/>
</dbReference>
<gene>
    <name evidence="8" type="ORF">RGR602_PC01347</name>
</gene>
<geneLocation type="plasmid" evidence="8 9">
    <name>pRgalR602c</name>
</geneLocation>
<dbReference type="EMBL" id="CP006880">
    <property type="protein sequence ID" value="AJD45374.1"/>
    <property type="molecule type" value="Genomic_DNA"/>
</dbReference>
<keyword evidence="5" id="KW-0560">Oxidoreductase</keyword>
<dbReference type="Proteomes" id="UP000031368">
    <property type="component" value="Plasmid pRgalR602c"/>
</dbReference>
<comment type="similarity">
    <text evidence="2">Belongs to the GMC oxidoreductase family.</text>
</comment>
<dbReference type="InterPro" id="IPR051473">
    <property type="entry name" value="P2Ox-like"/>
</dbReference>
<feature type="domain" description="Glucose-methanol-choline oxidoreductase C-terminal" evidence="7">
    <location>
        <begin position="401"/>
        <end position="528"/>
    </location>
</feature>
<accession>A0A0B4XBI2</accession>
<dbReference type="Gene3D" id="3.50.50.60">
    <property type="entry name" value="FAD/NAD(P)-binding domain"/>
    <property type="match status" value="2"/>
</dbReference>
<keyword evidence="8" id="KW-0614">Plasmid</keyword>
<evidence type="ECO:0000313" key="9">
    <source>
        <dbReference type="Proteomes" id="UP000031368"/>
    </source>
</evidence>
<dbReference type="PANTHER" id="PTHR42784:SF1">
    <property type="entry name" value="PYRANOSE 2-OXIDASE"/>
    <property type="match status" value="1"/>
</dbReference>